<reference evidence="2 3" key="1">
    <citation type="submission" date="2015-11" db="EMBL/GenBank/DDBJ databases">
        <title>Expanding the genomic diversity of Burkholderia species for the development of highly accurate diagnostics.</title>
        <authorList>
            <person name="Sahl J."/>
            <person name="Keim P."/>
            <person name="Wagner D."/>
        </authorList>
    </citation>
    <scope>NUCLEOTIDE SEQUENCE [LARGE SCALE GENOMIC DNA]</scope>
    <source>
        <strain evidence="2 3">MSMB2036</strain>
    </source>
</reference>
<comment type="caution">
    <text evidence="2">The sequence shown here is derived from an EMBL/GenBank/DDBJ whole genome shotgun (WGS) entry which is preliminary data.</text>
</comment>
<dbReference type="Proteomes" id="UP000064029">
    <property type="component" value="Unassembled WGS sequence"/>
</dbReference>
<gene>
    <name evidence="2" type="ORF">WJ33_03775</name>
</gene>
<sequence length="216" mass="23092">MKMKWAGCLVILMSFAAQPSRADEIYGGAATDGIGLGYGHAVTRYANLRAEFDGFALSHSFNAGDLHYDAHLDLYHGGLFADLFPAPSVVPFHLTAGLIIGGDNIDATATSMTGTYRINGVTVPTGGETIHAKAKFPVVRPYFGLGFGHNPSHRGLSAFFDAGVAFGKPHVDFDVPQNIVAAAGQSNVDAEEANLRDKANRLRFYPIVKVGATYRF</sequence>
<proteinExistence type="predicted"/>
<evidence type="ECO:0000313" key="3">
    <source>
        <dbReference type="Proteomes" id="UP000064029"/>
    </source>
</evidence>
<protein>
    <recommendedName>
        <fullName evidence="4">Outer membrane protein beta-barrel domain-containing protein</fullName>
    </recommendedName>
</protein>
<keyword evidence="1" id="KW-0732">Signal</keyword>
<evidence type="ECO:0000313" key="2">
    <source>
        <dbReference type="EMBL" id="KVG63504.1"/>
    </source>
</evidence>
<dbReference type="EMBL" id="LOXM01000156">
    <property type="protein sequence ID" value="KVG63504.1"/>
    <property type="molecule type" value="Genomic_DNA"/>
</dbReference>
<name>A0A103R954_9BURK</name>
<evidence type="ECO:0008006" key="4">
    <source>
        <dbReference type="Google" id="ProtNLM"/>
    </source>
</evidence>
<evidence type="ECO:0000256" key="1">
    <source>
        <dbReference type="SAM" id="SignalP"/>
    </source>
</evidence>
<dbReference type="AlphaFoldDB" id="A0A103R954"/>
<feature type="signal peptide" evidence="1">
    <location>
        <begin position="1"/>
        <end position="22"/>
    </location>
</feature>
<accession>A0A103R954</accession>
<organism evidence="2 3">
    <name type="scientific">Burkholderia ubonensis</name>
    <dbReference type="NCBI Taxonomy" id="101571"/>
    <lineage>
        <taxon>Bacteria</taxon>
        <taxon>Pseudomonadati</taxon>
        <taxon>Pseudomonadota</taxon>
        <taxon>Betaproteobacteria</taxon>
        <taxon>Burkholderiales</taxon>
        <taxon>Burkholderiaceae</taxon>
        <taxon>Burkholderia</taxon>
        <taxon>Burkholderia cepacia complex</taxon>
    </lineage>
</organism>
<feature type="chain" id="PRO_5007117462" description="Outer membrane protein beta-barrel domain-containing protein" evidence="1">
    <location>
        <begin position="23"/>
        <end position="216"/>
    </location>
</feature>
<dbReference type="Gene3D" id="2.40.160.170">
    <property type="match status" value="1"/>
</dbReference>